<proteinExistence type="predicted"/>
<comment type="caution">
    <text evidence="1">The sequence shown here is derived from an EMBL/GenBank/DDBJ whole genome shotgun (WGS) entry which is preliminary data.</text>
</comment>
<dbReference type="Proteomes" id="UP000054826">
    <property type="component" value="Unassembled WGS sequence"/>
</dbReference>
<organism evidence="1 2">
    <name type="scientific">Trichinella pseudospiralis</name>
    <name type="common">Parasitic roundworm</name>
    <dbReference type="NCBI Taxonomy" id="6337"/>
    <lineage>
        <taxon>Eukaryota</taxon>
        <taxon>Metazoa</taxon>
        <taxon>Ecdysozoa</taxon>
        <taxon>Nematoda</taxon>
        <taxon>Enoplea</taxon>
        <taxon>Dorylaimia</taxon>
        <taxon>Trichinellida</taxon>
        <taxon>Trichinellidae</taxon>
        <taxon>Trichinella</taxon>
    </lineage>
</organism>
<evidence type="ECO:0000313" key="2">
    <source>
        <dbReference type="Proteomes" id="UP000054826"/>
    </source>
</evidence>
<protein>
    <submittedName>
        <fullName evidence="1">Uncharacterized protein</fullName>
    </submittedName>
</protein>
<sequence>MKWKRGRTDEKNSLKELLTFLKAEIRIRERYGSFDSSARVDSEIQVLLMEKKMHLKKNIQMCIRNRRETVLLNEFNNNNAQANR</sequence>
<dbReference type="AlphaFoldDB" id="A0A0V1GBH5"/>
<dbReference type="EMBL" id="JYDV01004202">
    <property type="protein sequence ID" value="KRY95626.1"/>
    <property type="molecule type" value="Genomic_DNA"/>
</dbReference>
<gene>
    <name evidence="1" type="ORF">T4C_12325</name>
</gene>
<name>A0A0V1GBH5_TRIPS</name>
<evidence type="ECO:0000313" key="1">
    <source>
        <dbReference type="EMBL" id="KRY95626.1"/>
    </source>
</evidence>
<reference evidence="1 2" key="1">
    <citation type="submission" date="2015-01" db="EMBL/GenBank/DDBJ databases">
        <title>Evolution of Trichinella species and genotypes.</title>
        <authorList>
            <person name="Korhonen P.K."/>
            <person name="Edoardo P."/>
            <person name="Giuseppe L.R."/>
            <person name="Gasser R.B."/>
        </authorList>
    </citation>
    <scope>NUCLEOTIDE SEQUENCE [LARGE SCALE GENOMIC DNA]</scope>
    <source>
        <strain evidence="1">ISS176</strain>
    </source>
</reference>
<accession>A0A0V1GBH5</accession>